<dbReference type="PANTHER" id="PTHR46237:SF1">
    <property type="entry name" value="CYTOCHROME B5 REDUCTASE 4"/>
    <property type="match status" value="1"/>
</dbReference>
<proteinExistence type="inferred from homology"/>
<dbReference type="PROSITE" id="PS50255">
    <property type="entry name" value="CYTOCHROME_B5_2"/>
    <property type="match status" value="1"/>
</dbReference>
<dbReference type="InterPro" id="IPR036400">
    <property type="entry name" value="Cyt_B5-like_heme/steroid_sf"/>
</dbReference>
<protein>
    <recommendedName>
        <fullName evidence="5">Cytochrome b5 heme-binding domain-containing protein</fullName>
    </recommendedName>
</protein>
<evidence type="ECO:0000256" key="2">
    <source>
        <dbReference type="ARBA" id="ARBA00022723"/>
    </source>
</evidence>
<evidence type="ECO:0000256" key="3">
    <source>
        <dbReference type="ARBA" id="ARBA00023004"/>
    </source>
</evidence>
<sequence>MASIRDRRRKMQQEWKDNCPQLDYIGDITEEEVKKHQTFEDYWVIIGENVYNITLYLNKHPGGAQCIMAGSDITKQFMKFHRGHYLDLIEKLKIGKIVSNTE</sequence>
<evidence type="ECO:0000313" key="6">
    <source>
        <dbReference type="EMBL" id="KAK8833769.1"/>
    </source>
</evidence>
<reference evidence="6 8" key="1">
    <citation type="submission" date="2024-04" db="EMBL/GenBank/DDBJ databases">
        <title>Tritrichomonas musculus Genome.</title>
        <authorList>
            <person name="Alves-Ferreira E."/>
            <person name="Grigg M."/>
            <person name="Lorenzi H."/>
            <person name="Galac M."/>
        </authorList>
    </citation>
    <scope>NUCLEOTIDE SEQUENCE [LARGE SCALE GENOMIC DNA]</scope>
    <source>
        <strain evidence="6 8">EAF2021</strain>
    </source>
</reference>
<comment type="similarity">
    <text evidence="4">Belongs to the cytochrome b5 family.</text>
</comment>
<organism evidence="6 8">
    <name type="scientific">Tritrichomonas musculus</name>
    <dbReference type="NCBI Taxonomy" id="1915356"/>
    <lineage>
        <taxon>Eukaryota</taxon>
        <taxon>Metamonada</taxon>
        <taxon>Parabasalia</taxon>
        <taxon>Tritrichomonadida</taxon>
        <taxon>Tritrichomonadidae</taxon>
        <taxon>Tritrichomonas</taxon>
    </lineage>
</organism>
<dbReference type="EMBL" id="JAPFFF010000021">
    <property type="protein sequence ID" value="KAK8853832.1"/>
    <property type="molecule type" value="Genomic_DNA"/>
</dbReference>
<dbReference type="InterPro" id="IPR051872">
    <property type="entry name" value="Cytochrome_b5/Flavoprotein_Rdt"/>
</dbReference>
<dbReference type="Pfam" id="PF00173">
    <property type="entry name" value="Cyt-b5"/>
    <property type="match status" value="1"/>
</dbReference>
<dbReference type="SUPFAM" id="SSF55856">
    <property type="entry name" value="Cytochrome b5-like heme/steroid binding domain"/>
    <property type="match status" value="1"/>
</dbReference>
<evidence type="ECO:0000313" key="8">
    <source>
        <dbReference type="Proteomes" id="UP001470230"/>
    </source>
</evidence>
<feature type="domain" description="Cytochrome b5 heme-binding" evidence="5">
    <location>
        <begin position="28"/>
        <end position="98"/>
    </location>
</feature>
<keyword evidence="2 4" id="KW-0479">Metal-binding</keyword>
<evidence type="ECO:0000256" key="4">
    <source>
        <dbReference type="RuleBase" id="RU362121"/>
    </source>
</evidence>
<keyword evidence="3 4" id="KW-0408">Iron</keyword>
<name>A0ABR2GIP5_9EUKA</name>
<comment type="caution">
    <text evidence="6">The sequence shown here is derived from an EMBL/GenBank/DDBJ whole genome shotgun (WGS) entry which is preliminary data.</text>
</comment>
<dbReference type="PANTHER" id="PTHR46237">
    <property type="entry name" value="CYTOCHROME B5 REDUCTASE 4 FAMILY MEMBER"/>
    <property type="match status" value="1"/>
</dbReference>
<evidence type="ECO:0000259" key="5">
    <source>
        <dbReference type="PROSITE" id="PS50255"/>
    </source>
</evidence>
<evidence type="ECO:0000256" key="1">
    <source>
        <dbReference type="ARBA" id="ARBA00022617"/>
    </source>
</evidence>
<dbReference type="Proteomes" id="UP001470230">
    <property type="component" value="Unassembled WGS sequence"/>
</dbReference>
<dbReference type="InterPro" id="IPR001199">
    <property type="entry name" value="Cyt_B5-like_heme/steroid-bd"/>
</dbReference>
<keyword evidence="1 4" id="KW-0349">Heme</keyword>
<dbReference type="PROSITE" id="PS00191">
    <property type="entry name" value="CYTOCHROME_B5_1"/>
    <property type="match status" value="1"/>
</dbReference>
<keyword evidence="8" id="KW-1185">Reference proteome</keyword>
<dbReference type="Gene3D" id="3.10.120.10">
    <property type="entry name" value="Cytochrome b5-like heme/steroid binding domain"/>
    <property type="match status" value="1"/>
</dbReference>
<dbReference type="SMART" id="SM01117">
    <property type="entry name" value="Cyt-b5"/>
    <property type="match status" value="1"/>
</dbReference>
<gene>
    <name evidence="7" type="ORF">M9Y10_016375</name>
    <name evidence="6" type="ORF">M9Y10_040460</name>
</gene>
<accession>A0ABR2GIP5</accession>
<dbReference type="EMBL" id="JAPFFF010000661">
    <property type="protein sequence ID" value="KAK8833769.1"/>
    <property type="molecule type" value="Genomic_DNA"/>
</dbReference>
<dbReference type="InterPro" id="IPR018506">
    <property type="entry name" value="Cyt_B5_heme-BS"/>
</dbReference>
<evidence type="ECO:0000313" key="7">
    <source>
        <dbReference type="EMBL" id="KAK8853832.1"/>
    </source>
</evidence>